<protein>
    <recommendedName>
        <fullName evidence="4">BTB domain-containing protein</fullName>
    </recommendedName>
</protein>
<name>A0AAI9TY12_9PEZI</name>
<dbReference type="Gene3D" id="3.30.710.10">
    <property type="entry name" value="Potassium Channel Kv1.1, Chain A"/>
    <property type="match status" value="1"/>
</dbReference>
<dbReference type="AlphaFoldDB" id="A0AAI9TY12"/>
<dbReference type="PANTHER" id="PTHR47843">
    <property type="entry name" value="BTB DOMAIN-CONTAINING PROTEIN-RELATED"/>
    <property type="match status" value="1"/>
</dbReference>
<organism evidence="2 3">
    <name type="scientific">Colletotrichum cuscutae</name>
    <dbReference type="NCBI Taxonomy" id="1209917"/>
    <lineage>
        <taxon>Eukaryota</taxon>
        <taxon>Fungi</taxon>
        <taxon>Dikarya</taxon>
        <taxon>Ascomycota</taxon>
        <taxon>Pezizomycotina</taxon>
        <taxon>Sordariomycetes</taxon>
        <taxon>Hypocreomycetidae</taxon>
        <taxon>Glomerellales</taxon>
        <taxon>Glomerellaceae</taxon>
        <taxon>Colletotrichum</taxon>
        <taxon>Colletotrichum acutatum species complex</taxon>
    </lineage>
</organism>
<dbReference type="EMBL" id="MPDP01000315">
    <property type="protein sequence ID" value="KAK1446912.1"/>
    <property type="molecule type" value="Genomic_DNA"/>
</dbReference>
<sequence length="383" mass="44204">MSLKRKRDMNQLGFLHLDVFKPNRTEYTGHESAFLAMSQSFKDFIGRKIRTSFRLASIHQLASPSCCVEWEDIEPASFVNLMEYAYYGDYTVPALSKSKTEDTSNTVKGGHSSHDTPGTKCDDGDVNANIPASTRPSTAKRLVPLRLGMEPTRTRRNAPQPEISSLYTWIRNVSQDPQCQQHTSAQYKFYEEHFPIPFEATESTTEDWLEDIKLQHQTGYKKVFLAHAKLYLTADQFEIVELKRLCLHKLRQSLLHAPGTDEMLRATTDTIRHVYSNTTSRDDDLRKLLLQFCLTDMEWMMRDKDLEPVLESVPGFAIDLFREIPHDYWREIRDGGLPAKNERVYGEQNTIDGVFPRKVSRVPRYHDEVLIVVNVENPQDKVV</sequence>
<evidence type="ECO:0000313" key="3">
    <source>
        <dbReference type="Proteomes" id="UP001239213"/>
    </source>
</evidence>
<keyword evidence="3" id="KW-1185">Reference proteome</keyword>
<comment type="caution">
    <text evidence="2">The sequence shown here is derived from an EMBL/GenBank/DDBJ whole genome shotgun (WGS) entry which is preliminary data.</text>
</comment>
<feature type="region of interest" description="Disordered" evidence="1">
    <location>
        <begin position="98"/>
        <end position="135"/>
    </location>
</feature>
<gene>
    <name evidence="2" type="ORF">CCUS01_02471</name>
</gene>
<dbReference type="InterPro" id="IPR011333">
    <property type="entry name" value="SKP1/BTB/POZ_sf"/>
</dbReference>
<evidence type="ECO:0008006" key="4">
    <source>
        <dbReference type="Google" id="ProtNLM"/>
    </source>
</evidence>
<proteinExistence type="predicted"/>
<reference evidence="2" key="1">
    <citation type="submission" date="2016-11" db="EMBL/GenBank/DDBJ databases">
        <title>The genome sequence of Colletotrichum cuscutae.</title>
        <authorList>
            <person name="Baroncelli R."/>
        </authorList>
    </citation>
    <scope>NUCLEOTIDE SEQUENCE</scope>
    <source>
        <strain evidence="2">IMI 304802</strain>
    </source>
</reference>
<evidence type="ECO:0000313" key="2">
    <source>
        <dbReference type="EMBL" id="KAK1446912.1"/>
    </source>
</evidence>
<dbReference type="Proteomes" id="UP001239213">
    <property type="component" value="Unassembled WGS sequence"/>
</dbReference>
<accession>A0AAI9TY12</accession>
<evidence type="ECO:0000256" key="1">
    <source>
        <dbReference type="SAM" id="MobiDB-lite"/>
    </source>
</evidence>